<evidence type="ECO:0000256" key="1">
    <source>
        <dbReference type="SAM" id="SignalP"/>
    </source>
</evidence>
<proteinExistence type="predicted"/>
<name>A0AAN7C5L9_9PEZI</name>
<gene>
    <name evidence="2" type="ORF">C8A03DRAFT_36278</name>
</gene>
<feature type="signal peptide" evidence="1">
    <location>
        <begin position="1"/>
        <end position="19"/>
    </location>
</feature>
<accession>A0AAN7C5L9</accession>
<dbReference type="Proteomes" id="UP001303760">
    <property type="component" value="Unassembled WGS sequence"/>
</dbReference>
<dbReference type="EMBL" id="MU860233">
    <property type="protein sequence ID" value="KAK4235851.1"/>
    <property type="molecule type" value="Genomic_DNA"/>
</dbReference>
<evidence type="ECO:0000313" key="2">
    <source>
        <dbReference type="EMBL" id="KAK4235851.1"/>
    </source>
</evidence>
<protein>
    <submittedName>
        <fullName evidence="2">Uncharacterized protein</fullName>
    </submittedName>
</protein>
<feature type="chain" id="PRO_5043020946" evidence="1">
    <location>
        <begin position="20"/>
        <end position="183"/>
    </location>
</feature>
<keyword evidence="1" id="KW-0732">Signal</keyword>
<dbReference type="AlphaFoldDB" id="A0AAN7C5L9"/>
<sequence length="183" mass="19469">MQFRTTVFTAALALPLVHAVNINLFWSIFEDQCDHSEPYASCTNINADVCCVYSSPFFSAEGTGLYTEDVPDVIAAFTGSIGQCSVSCNSGGGDNTECVQCQGTTLSGAIWYRFGTRKGPVAAVSETVYADRIGLWDTALGAHRHFNISAGVPSAVVAELDAALKNGTRAELLSGQVLPYEIK</sequence>
<reference evidence="2" key="1">
    <citation type="journal article" date="2023" name="Mol. Phylogenet. Evol.">
        <title>Genome-scale phylogeny and comparative genomics of the fungal order Sordariales.</title>
        <authorList>
            <person name="Hensen N."/>
            <person name="Bonometti L."/>
            <person name="Westerberg I."/>
            <person name="Brannstrom I.O."/>
            <person name="Guillou S."/>
            <person name="Cros-Aarteil S."/>
            <person name="Calhoun S."/>
            <person name="Haridas S."/>
            <person name="Kuo A."/>
            <person name="Mondo S."/>
            <person name="Pangilinan J."/>
            <person name="Riley R."/>
            <person name="LaButti K."/>
            <person name="Andreopoulos B."/>
            <person name="Lipzen A."/>
            <person name="Chen C."/>
            <person name="Yan M."/>
            <person name="Daum C."/>
            <person name="Ng V."/>
            <person name="Clum A."/>
            <person name="Steindorff A."/>
            <person name="Ohm R.A."/>
            <person name="Martin F."/>
            <person name="Silar P."/>
            <person name="Natvig D.O."/>
            <person name="Lalanne C."/>
            <person name="Gautier V."/>
            <person name="Ament-Velasquez S.L."/>
            <person name="Kruys A."/>
            <person name="Hutchinson M.I."/>
            <person name="Powell A.J."/>
            <person name="Barry K."/>
            <person name="Miller A.N."/>
            <person name="Grigoriev I.V."/>
            <person name="Debuchy R."/>
            <person name="Gladieux P."/>
            <person name="Hiltunen Thoren M."/>
            <person name="Johannesson H."/>
        </authorList>
    </citation>
    <scope>NUCLEOTIDE SEQUENCE</scope>
    <source>
        <strain evidence="2">CBS 532.94</strain>
    </source>
</reference>
<organism evidence="2 3">
    <name type="scientific">Achaetomium macrosporum</name>
    <dbReference type="NCBI Taxonomy" id="79813"/>
    <lineage>
        <taxon>Eukaryota</taxon>
        <taxon>Fungi</taxon>
        <taxon>Dikarya</taxon>
        <taxon>Ascomycota</taxon>
        <taxon>Pezizomycotina</taxon>
        <taxon>Sordariomycetes</taxon>
        <taxon>Sordariomycetidae</taxon>
        <taxon>Sordariales</taxon>
        <taxon>Chaetomiaceae</taxon>
        <taxon>Achaetomium</taxon>
    </lineage>
</organism>
<evidence type="ECO:0000313" key="3">
    <source>
        <dbReference type="Proteomes" id="UP001303760"/>
    </source>
</evidence>
<keyword evidence="3" id="KW-1185">Reference proteome</keyword>
<reference evidence="2" key="2">
    <citation type="submission" date="2023-05" db="EMBL/GenBank/DDBJ databases">
        <authorList>
            <consortium name="Lawrence Berkeley National Laboratory"/>
            <person name="Steindorff A."/>
            <person name="Hensen N."/>
            <person name="Bonometti L."/>
            <person name="Westerberg I."/>
            <person name="Brannstrom I.O."/>
            <person name="Guillou S."/>
            <person name="Cros-Aarteil S."/>
            <person name="Calhoun S."/>
            <person name="Haridas S."/>
            <person name="Kuo A."/>
            <person name="Mondo S."/>
            <person name="Pangilinan J."/>
            <person name="Riley R."/>
            <person name="Labutti K."/>
            <person name="Andreopoulos B."/>
            <person name="Lipzen A."/>
            <person name="Chen C."/>
            <person name="Yanf M."/>
            <person name="Daum C."/>
            <person name="Ng V."/>
            <person name="Clum A."/>
            <person name="Ohm R."/>
            <person name="Martin F."/>
            <person name="Silar P."/>
            <person name="Natvig D."/>
            <person name="Lalanne C."/>
            <person name="Gautier V."/>
            <person name="Ament-Velasquez S.L."/>
            <person name="Kruys A."/>
            <person name="Hutchinson M.I."/>
            <person name="Powell A.J."/>
            <person name="Barry K."/>
            <person name="Miller A.N."/>
            <person name="Grigoriev I.V."/>
            <person name="Debuchy R."/>
            <person name="Gladieux P."/>
            <person name="Thoren M.H."/>
            <person name="Johannesson H."/>
        </authorList>
    </citation>
    <scope>NUCLEOTIDE SEQUENCE</scope>
    <source>
        <strain evidence="2">CBS 532.94</strain>
    </source>
</reference>
<comment type="caution">
    <text evidence="2">The sequence shown here is derived from an EMBL/GenBank/DDBJ whole genome shotgun (WGS) entry which is preliminary data.</text>
</comment>